<dbReference type="PANTHER" id="PTHR47823:SF9">
    <property type="entry name" value="CHROMOSOME UNDETERMINED SCAFFOLD_10, WHOLE GENOME SHOTGUN SEQUENCE"/>
    <property type="match status" value="1"/>
</dbReference>
<sequence>MQIYPISGDDSPINEVTSGSGHKSGSNQVKRLHIAKTSRYLYQINVKIRLPLYNPPSVESRITLSRTDSHLKLSFVSHSQQMRRNAKCEFRQISRKLIHAMNFVKELRQYAEQLKSQHMEYKYRHRNFFPLYPDDKMYIIWIVLMKGLHCVASIILPFQLAFQGVGTIVTQILSAIFAIDILFNCISCHIDEHNILLHTFDAIIPYYLKRWFLIDLISIIPFEDFESTQILGLMRLFRIAKYFMYERRENYHTANDIIKKKEVILNEDLSYREDYNIDLRIRRVVTIFIDMIILTHIFACLWFWSARIHEFNQETWVIRENIYDLNIGKQYLICFYWAIQTVTVIGYGDVAAHTSFEFFLQIIWMLIGVGFYSFTIGDITCILVNVNPRQEYEDQLILLEELGDQTFMIEDVLKELIQFAKFNISHNPFWARNTIEMVQALPWSIRQYIIASTQREILKMVPFIANDINFSTMVLPYCTFAKYDEYSTIYHIGQSSSDFYYLLSGDVRLSDASGECIIRVMEGTVFGEVESIEQTLRRWHAHAVTKSIVLMCPGRFFESLIKQNSTQFFELYQMYKRRKILLSDYAEQKQRQAVKLKRSTAIIVEGKVVQTQQVRRSSENRQQFKSKIDCRNYISVQQDLMLSVVGKKQARKKLLREKFRLAVDRIKQMIVRTKKRRGALVADPDYKIIRELIATRSQQTIQTTTFDNTNYLQKLMNKFGKVVEQENLVQSFIIKKKQESYEKIKRMKFKSLVADWNKNKHRKSIKREIDLYYSSFHEQIYQELLQARIDQKQKIKSKQDNIRKNSVQQLKVLNLNVKYIIQMAMKFSIHKFEIMKIERDIDEIIDECQSIVQNIM</sequence>
<dbReference type="InParanoid" id="A0BKX1"/>
<dbReference type="InterPro" id="IPR000595">
    <property type="entry name" value="cNMP-bd_dom"/>
</dbReference>
<accession>A0BKX1</accession>
<protein>
    <recommendedName>
        <fullName evidence="3">Cyclic nucleotide-binding domain-containing protein</fullName>
    </recommendedName>
</protein>
<feature type="region of interest" description="Disordered" evidence="1">
    <location>
        <begin position="1"/>
        <end position="28"/>
    </location>
</feature>
<evidence type="ECO:0000256" key="2">
    <source>
        <dbReference type="SAM" id="Phobius"/>
    </source>
</evidence>
<evidence type="ECO:0000313" key="5">
    <source>
        <dbReference type="Proteomes" id="UP000000600"/>
    </source>
</evidence>
<feature type="transmembrane region" description="Helical" evidence="2">
    <location>
        <begin position="362"/>
        <end position="386"/>
    </location>
</feature>
<organism evidence="4 5">
    <name type="scientific">Paramecium tetraurelia</name>
    <dbReference type="NCBI Taxonomy" id="5888"/>
    <lineage>
        <taxon>Eukaryota</taxon>
        <taxon>Sar</taxon>
        <taxon>Alveolata</taxon>
        <taxon>Ciliophora</taxon>
        <taxon>Intramacronucleata</taxon>
        <taxon>Oligohymenophorea</taxon>
        <taxon>Peniculida</taxon>
        <taxon>Parameciidae</taxon>
        <taxon>Paramecium</taxon>
    </lineage>
</organism>
<dbReference type="CDD" id="cd00038">
    <property type="entry name" value="CAP_ED"/>
    <property type="match status" value="1"/>
</dbReference>
<reference evidence="4 5" key="1">
    <citation type="journal article" date="2006" name="Nature">
        <title>Global trends of whole-genome duplications revealed by the ciliate Paramecium tetraurelia.</title>
        <authorList>
            <consortium name="Genoscope"/>
            <person name="Aury J.-M."/>
            <person name="Jaillon O."/>
            <person name="Duret L."/>
            <person name="Noel B."/>
            <person name="Jubin C."/>
            <person name="Porcel B.M."/>
            <person name="Segurens B."/>
            <person name="Daubin V."/>
            <person name="Anthouard V."/>
            <person name="Aiach N."/>
            <person name="Arnaiz O."/>
            <person name="Billaut A."/>
            <person name="Beisson J."/>
            <person name="Blanc I."/>
            <person name="Bouhouche K."/>
            <person name="Camara F."/>
            <person name="Duharcourt S."/>
            <person name="Guigo R."/>
            <person name="Gogendeau D."/>
            <person name="Katinka M."/>
            <person name="Keller A.-M."/>
            <person name="Kissmehl R."/>
            <person name="Klotz C."/>
            <person name="Koll F."/>
            <person name="Le Moue A."/>
            <person name="Lepere C."/>
            <person name="Malinsky S."/>
            <person name="Nowacki M."/>
            <person name="Nowak J.K."/>
            <person name="Plattner H."/>
            <person name="Poulain J."/>
            <person name="Ruiz F."/>
            <person name="Serrano V."/>
            <person name="Zagulski M."/>
            <person name="Dessen P."/>
            <person name="Betermier M."/>
            <person name="Weissenbach J."/>
            <person name="Scarpelli C."/>
            <person name="Schachter V."/>
            <person name="Sperling L."/>
            <person name="Meyer E."/>
            <person name="Cohen J."/>
            <person name="Wincker P."/>
        </authorList>
    </citation>
    <scope>NUCLEOTIDE SEQUENCE [LARGE SCALE GENOMIC DNA]</scope>
    <source>
        <strain evidence="4 5">Stock d4-2</strain>
    </source>
</reference>
<dbReference type="RefSeq" id="XP_001426586.1">
    <property type="nucleotide sequence ID" value="XM_001426549.1"/>
</dbReference>
<keyword evidence="2" id="KW-0472">Membrane</keyword>
<dbReference type="SUPFAM" id="SSF81324">
    <property type="entry name" value="Voltage-gated potassium channels"/>
    <property type="match status" value="1"/>
</dbReference>
<keyword evidence="2" id="KW-0812">Transmembrane</keyword>
<dbReference type="PANTHER" id="PTHR47823">
    <property type="entry name" value="ION_TRANS DOMAIN-CONTAINING PROTEIN"/>
    <property type="match status" value="1"/>
</dbReference>
<name>A0BKX1_PARTE</name>
<dbReference type="HOGENOM" id="CLU_348668_0_0_1"/>
<feature type="domain" description="Cyclic nucleotide-binding" evidence="3">
    <location>
        <begin position="483"/>
        <end position="578"/>
    </location>
</feature>
<feature type="transmembrane region" description="Helical" evidence="2">
    <location>
        <begin position="330"/>
        <end position="350"/>
    </location>
</feature>
<evidence type="ECO:0000313" key="4">
    <source>
        <dbReference type="EMBL" id="CAK59188.1"/>
    </source>
</evidence>
<dbReference type="Gene3D" id="1.10.287.70">
    <property type="match status" value="1"/>
</dbReference>
<dbReference type="PROSITE" id="PS50042">
    <property type="entry name" value="CNMP_BINDING_3"/>
    <property type="match status" value="1"/>
</dbReference>
<keyword evidence="2" id="KW-1133">Transmembrane helix</keyword>
<dbReference type="eggNOG" id="KOG0498">
    <property type="taxonomic scope" value="Eukaryota"/>
</dbReference>
<keyword evidence="5" id="KW-1185">Reference proteome</keyword>
<dbReference type="InterPro" id="IPR018490">
    <property type="entry name" value="cNMP-bd_dom_sf"/>
</dbReference>
<dbReference type="GeneID" id="5012370"/>
<dbReference type="AlphaFoldDB" id="A0BKX1"/>
<proteinExistence type="predicted"/>
<dbReference type="EMBL" id="CT868001">
    <property type="protein sequence ID" value="CAK59188.1"/>
    <property type="molecule type" value="Genomic_DNA"/>
</dbReference>
<dbReference type="InterPro" id="IPR014710">
    <property type="entry name" value="RmlC-like_jellyroll"/>
</dbReference>
<dbReference type="Pfam" id="PF07885">
    <property type="entry name" value="Ion_trans_2"/>
    <property type="match status" value="1"/>
</dbReference>
<dbReference type="KEGG" id="ptm:GSPATT00029819001"/>
<evidence type="ECO:0000256" key="1">
    <source>
        <dbReference type="SAM" id="MobiDB-lite"/>
    </source>
</evidence>
<dbReference type="Pfam" id="PF00027">
    <property type="entry name" value="cNMP_binding"/>
    <property type="match status" value="1"/>
</dbReference>
<feature type="transmembrane region" description="Helical" evidence="2">
    <location>
        <begin position="138"/>
        <end position="162"/>
    </location>
</feature>
<dbReference type="OMA" id="SKQDNIR"/>
<evidence type="ECO:0000259" key="3">
    <source>
        <dbReference type="PROSITE" id="PS50042"/>
    </source>
</evidence>
<feature type="compositionally biased region" description="Polar residues" evidence="1">
    <location>
        <begin position="14"/>
        <end position="28"/>
    </location>
</feature>
<dbReference type="Gene3D" id="2.60.120.10">
    <property type="entry name" value="Jelly Rolls"/>
    <property type="match status" value="1"/>
</dbReference>
<feature type="transmembrane region" description="Helical" evidence="2">
    <location>
        <begin position="284"/>
        <end position="304"/>
    </location>
</feature>
<dbReference type="OrthoDB" id="291150at2759"/>
<gene>
    <name evidence="4" type="ORF">GSPATT00029819001</name>
</gene>
<dbReference type="Proteomes" id="UP000000600">
    <property type="component" value="Unassembled WGS sequence"/>
</dbReference>
<dbReference type="InterPro" id="IPR013099">
    <property type="entry name" value="K_chnl_dom"/>
</dbReference>
<feature type="transmembrane region" description="Helical" evidence="2">
    <location>
        <begin position="168"/>
        <end position="186"/>
    </location>
</feature>
<dbReference type="SUPFAM" id="SSF51206">
    <property type="entry name" value="cAMP-binding domain-like"/>
    <property type="match status" value="1"/>
</dbReference>